<evidence type="ECO:0000256" key="1">
    <source>
        <dbReference type="ARBA" id="ARBA00022723"/>
    </source>
</evidence>
<comment type="caution">
    <text evidence="3">The sequence shown here is derived from an EMBL/GenBank/DDBJ whole genome shotgun (WGS) entry which is preliminary data.</text>
</comment>
<reference evidence="3 4" key="1">
    <citation type="submission" date="2024-02" db="EMBL/GenBank/DDBJ databases">
        <authorList>
            <person name="Saticioglu I.B."/>
        </authorList>
    </citation>
    <scope>NUCLEOTIDE SEQUENCE [LARGE SCALE GENOMIC DNA]</scope>
    <source>
        <strain evidence="3 4">Mu-80</strain>
    </source>
</reference>
<dbReference type="PROSITE" id="PS50846">
    <property type="entry name" value="HMA_2"/>
    <property type="match status" value="1"/>
</dbReference>
<dbReference type="SUPFAM" id="SSF55008">
    <property type="entry name" value="HMA, heavy metal-associated domain"/>
    <property type="match status" value="1"/>
</dbReference>
<sequence>MVELEFWVNGMTCSHCESAITAELASLRGVARVQVESASGRVQLVSNGPVTRTAVQRAVEDAGFELRSFPVGADV</sequence>
<dbReference type="InterPro" id="IPR006121">
    <property type="entry name" value="HMA_dom"/>
</dbReference>
<accession>A0ABU8LH07</accession>
<dbReference type="CDD" id="cd00371">
    <property type="entry name" value="HMA"/>
    <property type="match status" value="1"/>
</dbReference>
<evidence type="ECO:0000313" key="4">
    <source>
        <dbReference type="Proteomes" id="UP001371224"/>
    </source>
</evidence>
<keyword evidence="1" id="KW-0479">Metal-binding</keyword>
<organism evidence="3 4">
    <name type="scientific">Microbacterium bandirmense</name>
    <dbReference type="NCBI Taxonomy" id="3122050"/>
    <lineage>
        <taxon>Bacteria</taxon>
        <taxon>Bacillati</taxon>
        <taxon>Actinomycetota</taxon>
        <taxon>Actinomycetes</taxon>
        <taxon>Micrococcales</taxon>
        <taxon>Microbacteriaceae</taxon>
        <taxon>Microbacterium</taxon>
    </lineage>
</organism>
<feature type="domain" description="HMA" evidence="2">
    <location>
        <begin position="2"/>
        <end position="67"/>
    </location>
</feature>
<evidence type="ECO:0000259" key="2">
    <source>
        <dbReference type="PROSITE" id="PS50846"/>
    </source>
</evidence>
<dbReference type="InterPro" id="IPR017969">
    <property type="entry name" value="Heavy-metal-associated_CS"/>
</dbReference>
<evidence type="ECO:0000313" key="3">
    <source>
        <dbReference type="EMBL" id="MEJ1089942.1"/>
    </source>
</evidence>
<dbReference type="Pfam" id="PF00403">
    <property type="entry name" value="HMA"/>
    <property type="match status" value="1"/>
</dbReference>
<dbReference type="PROSITE" id="PS01047">
    <property type="entry name" value="HMA_1"/>
    <property type="match status" value="1"/>
</dbReference>
<keyword evidence="4" id="KW-1185">Reference proteome</keyword>
<dbReference type="Proteomes" id="UP001371224">
    <property type="component" value="Unassembled WGS sequence"/>
</dbReference>
<proteinExistence type="predicted"/>
<dbReference type="InterPro" id="IPR036163">
    <property type="entry name" value="HMA_dom_sf"/>
</dbReference>
<dbReference type="RefSeq" id="WP_337333583.1">
    <property type="nucleotide sequence ID" value="NZ_JBBDGM010000021.1"/>
</dbReference>
<protein>
    <submittedName>
        <fullName evidence="3">Heavy metal-associated domain-containing protein</fullName>
    </submittedName>
</protein>
<dbReference type="EMBL" id="JBBDGM010000021">
    <property type="protein sequence ID" value="MEJ1089942.1"/>
    <property type="molecule type" value="Genomic_DNA"/>
</dbReference>
<dbReference type="Gene3D" id="3.30.70.100">
    <property type="match status" value="1"/>
</dbReference>
<gene>
    <name evidence="3" type="ORF">WDU99_16615</name>
</gene>
<name>A0ABU8LH07_9MICO</name>